<sequence>MTKSQCSNEIVRNQTLIAQYESEIRGYQQQISELQETKTKLGVLQARLSDSKTASNTKLAETESLNKINSKIVAGFYAGMSDIFTGQQYQNVYGGLDNAKVRVDVEISNIANKIVECQNKIATCSNNIQEMNNNIARLDAEEAARAEAARAASTNTAKGTTTKKVKK</sequence>
<keyword evidence="1" id="KW-0175">Coiled coil</keyword>
<evidence type="ECO:0000256" key="2">
    <source>
        <dbReference type="SAM" id="MobiDB-lite"/>
    </source>
</evidence>
<feature type="coiled-coil region" evidence="1">
    <location>
        <begin position="114"/>
        <end position="141"/>
    </location>
</feature>
<comment type="caution">
    <text evidence="3">The sequence shown here is derived from an EMBL/GenBank/DDBJ whole genome shotgun (WGS) entry which is preliminary data.</text>
</comment>
<evidence type="ECO:0000313" key="3">
    <source>
        <dbReference type="EMBL" id="MCC2243182.1"/>
    </source>
</evidence>
<protein>
    <submittedName>
        <fullName evidence="3">DUF5082 domain-containing protein</fullName>
    </submittedName>
</protein>
<reference evidence="3" key="1">
    <citation type="submission" date="2021-10" db="EMBL/GenBank/DDBJ databases">
        <title>Anaerobic single-cell dispensing facilitates the cultivation of human gut bacteria.</title>
        <authorList>
            <person name="Afrizal A."/>
        </authorList>
    </citation>
    <scope>NUCLEOTIDE SEQUENCE</scope>
    <source>
        <strain evidence="3">CLA-AA-H204</strain>
    </source>
</reference>
<accession>A0AAW4WMZ4</accession>
<evidence type="ECO:0000313" key="4">
    <source>
        <dbReference type="Proteomes" id="UP001198893"/>
    </source>
</evidence>
<dbReference type="AlphaFoldDB" id="A0AAW4WMZ4"/>
<organism evidence="3 4">
    <name type="scientific">Roseburia amylophila</name>
    <dbReference type="NCBI Taxonomy" id="2981794"/>
    <lineage>
        <taxon>Bacteria</taxon>
        <taxon>Bacillati</taxon>
        <taxon>Bacillota</taxon>
        <taxon>Clostridia</taxon>
        <taxon>Lachnospirales</taxon>
        <taxon>Lachnospiraceae</taxon>
        <taxon>Roseburia</taxon>
    </lineage>
</organism>
<name>A0AAW4WMZ4_9FIRM</name>
<dbReference type="Proteomes" id="UP001198893">
    <property type="component" value="Unassembled WGS sequence"/>
</dbReference>
<feature type="region of interest" description="Disordered" evidence="2">
    <location>
        <begin position="147"/>
        <end position="167"/>
    </location>
</feature>
<dbReference type="RefSeq" id="WP_158561526.1">
    <property type="nucleotide sequence ID" value="NZ_JAJEQW010000017.1"/>
</dbReference>
<dbReference type="EMBL" id="JAJEQW010000017">
    <property type="protein sequence ID" value="MCC2243182.1"/>
    <property type="molecule type" value="Genomic_DNA"/>
</dbReference>
<gene>
    <name evidence="3" type="ORF">LKD47_12945</name>
</gene>
<feature type="compositionally biased region" description="Low complexity" evidence="2">
    <location>
        <begin position="149"/>
        <end position="160"/>
    </location>
</feature>
<evidence type="ECO:0000256" key="1">
    <source>
        <dbReference type="SAM" id="Coils"/>
    </source>
</evidence>
<proteinExistence type="predicted"/>